<keyword evidence="2" id="KW-1185">Reference proteome</keyword>
<organism evidence="1 2">
    <name type="scientific">Caerostris extrusa</name>
    <name type="common">Bark spider</name>
    <name type="synonym">Caerostris bankana</name>
    <dbReference type="NCBI Taxonomy" id="172846"/>
    <lineage>
        <taxon>Eukaryota</taxon>
        <taxon>Metazoa</taxon>
        <taxon>Ecdysozoa</taxon>
        <taxon>Arthropoda</taxon>
        <taxon>Chelicerata</taxon>
        <taxon>Arachnida</taxon>
        <taxon>Araneae</taxon>
        <taxon>Araneomorphae</taxon>
        <taxon>Entelegynae</taxon>
        <taxon>Araneoidea</taxon>
        <taxon>Araneidae</taxon>
        <taxon>Caerostris</taxon>
    </lineage>
</organism>
<reference evidence="1 2" key="1">
    <citation type="submission" date="2021-06" db="EMBL/GenBank/DDBJ databases">
        <title>Caerostris extrusa draft genome.</title>
        <authorList>
            <person name="Kono N."/>
            <person name="Arakawa K."/>
        </authorList>
    </citation>
    <scope>NUCLEOTIDE SEQUENCE [LARGE SCALE GENOMIC DNA]</scope>
</reference>
<evidence type="ECO:0000313" key="2">
    <source>
        <dbReference type="Proteomes" id="UP001054945"/>
    </source>
</evidence>
<protein>
    <submittedName>
        <fullName evidence="1">Uncharacterized protein</fullName>
    </submittedName>
</protein>
<evidence type="ECO:0000313" key="1">
    <source>
        <dbReference type="EMBL" id="GIY08153.1"/>
    </source>
</evidence>
<dbReference type="AlphaFoldDB" id="A0AAV4QDP1"/>
<sequence length="95" mass="10855">MCIISTHISTNGRPENLTVKQVFCFLGEQQANDEESKITPAETFYANETLTIYLEFNVPGQAVTHLPANSKFTCSNYCVSLCEQMFRFNRESYSR</sequence>
<proteinExistence type="predicted"/>
<dbReference type="EMBL" id="BPLR01006207">
    <property type="protein sequence ID" value="GIY08153.1"/>
    <property type="molecule type" value="Genomic_DNA"/>
</dbReference>
<accession>A0AAV4QDP1</accession>
<gene>
    <name evidence="1" type="ORF">CEXT_503371</name>
</gene>
<comment type="caution">
    <text evidence="1">The sequence shown here is derived from an EMBL/GenBank/DDBJ whole genome shotgun (WGS) entry which is preliminary data.</text>
</comment>
<dbReference type="Proteomes" id="UP001054945">
    <property type="component" value="Unassembled WGS sequence"/>
</dbReference>
<name>A0AAV4QDP1_CAEEX</name>